<organism evidence="1 2">
    <name type="scientific">Streptomyces thermolilacinus SPC6</name>
    <dbReference type="NCBI Taxonomy" id="1306406"/>
    <lineage>
        <taxon>Bacteria</taxon>
        <taxon>Bacillati</taxon>
        <taxon>Actinomycetota</taxon>
        <taxon>Actinomycetes</taxon>
        <taxon>Kitasatosporales</taxon>
        <taxon>Streptomycetaceae</taxon>
        <taxon>Streptomyces</taxon>
    </lineage>
</organism>
<dbReference type="Proteomes" id="UP000095329">
    <property type="component" value="Unassembled WGS sequence"/>
</dbReference>
<comment type="caution">
    <text evidence="1">The sequence shown here is derived from an EMBL/GenBank/DDBJ whole genome shotgun (WGS) entry which is preliminary data.</text>
</comment>
<dbReference type="STRING" id="1306406.J116_009345"/>
<dbReference type="InterPro" id="IPR011990">
    <property type="entry name" value="TPR-like_helical_dom_sf"/>
</dbReference>
<protein>
    <recommendedName>
        <fullName evidence="3">DUF4034 domain-containing protein</fullName>
    </recommendedName>
</protein>
<dbReference type="AlphaFoldDB" id="A0A1D3DQP0"/>
<evidence type="ECO:0000313" key="2">
    <source>
        <dbReference type="Proteomes" id="UP000095329"/>
    </source>
</evidence>
<keyword evidence="2" id="KW-1185">Reference proteome</keyword>
<dbReference type="OrthoDB" id="3284019at2"/>
<proteinExistence type="predicted"/>
<evidence type="ECO:0008006" key="3">
    <source>
        <dbReference type="Google" id="ProtNLM"/>
    </source>
</evidence>
<evidence type="ECO:0000313" key="1">
    <source>
        <dbReference type="EMBL" id="OEJ94645.1"/>
    </source>
</evidence>
<gene>
    <name evidence="1" type="ORF">J116_009345</name>
</gene>
<dbReference type="Gene3D" id="1.25.40.10">
    <property type="entry name" value="Tetratricopeptide repeat domain"/>
    <property type="match status" value="1"/>
</dbReference>
<sequence>MSVEITRAIVIAVAVAVGLVVYRRIMGAPESGGSARAEREARALGLLPASRQNTMLAAPDPELERALVAVSARGDWEPAARLMAATRERRDWSRRSWYASVLGDVAAEGDGVWLEAWEAALPQDPDAAVVRASSTVSLAWLLRGGAWAKDTSAERFAGFFEVLPRSRGEVARAAELCPEDPTPYVIEISTALGLNYPHKKMHRIWQEITDRAPHHPGAHRSALQYWCAKWHGSEELAVRFARVAADSAPPGALLRTLPLRAWWEHHDDKAKARDYRAPELVALVDAALADVAAARPDHPDLPGARHLLAFFLTRQGRFEAALEQFRLVDGYVGAFPWGSYPDPAAVYCHWRDKAVRGAGGR</sequence>
<dbReference type="eggNOG" id="ENOG50336V3">
    <property type="taxonomic scope" value="Bacteria"/>
</dbReference>
<dbReference type="RefSeq" id="WP_028963868.1">
    <property type="nucleotide sequence ID" value="NZ_ASHX02000001.1"/>
</dbReference>
<dbReference type="EMBL" id="ASHX02000001">
    <property type="protein sequence ID" value="OEJ94645.1"/>
    <property type="molecule type" value="Genomic_DNA"/>
</dbReference>
<accession>A0A1D3DQP0</accession>
<name>A0A1D3DQP0_9ACTN</name>
<reference evidence="1 2" key="1">
    <citation type="journal article" date="2013" name="Genome Announc.">
        <title>Genome Sequence of Streptomyces violaceusniger Strain SPC6, a Halotolerant Streptomycete That Exhibits Rapid Growth and Development.</title>
        <authorList>
            <person name="Chen X."/>
            <person name="Zhang B."/>
            <person name="Zhang W."/>
            <person name="Wu X."/>
            <person name="Zhang M."/>
            <person name="Chen T."/>
            <person name="Liu G."/>
            <person name="Dyson P."/>
        </authorList>
    </citation>
    <scope>NUCLEOTIDE SEQUENCE [LARGE SCALE GENOMIC DNA]</scope>
    <source>
        <strain evidence="1 2">SPC6</strain>
    </source>
</reference>